<evidence type="ECO:0000313" key="9">
    <source>
        <dbReference type="Proteomes" id="UP001419910"/>
    </source>
</evidence>
<feature type="domain" description="Multidrug resistance protein MdtA-like alpha-helical hairpin" evidence="4">
    <location>
        <begin position="113"/>
        <end position="182"/>
    </location>
</feature>
<name>A0ABU9Y1B1_9SPHN</name>
<dbReference type="InterPro" id="IPR058626">
    <property type="entry name" value="MdtA-like_b-barrel"/>
</dbReference>
<comment type="subcellular location">
    <subcellularLocation>
        <location evidence="1">Cell envelope</location>
    </subcellularLocation>
</comment>
<comment type="caution">
    <text evidence="8">The sequence shown here is derived from an EMBL/GenBank/DDBJ whole genome shotgun (WGS) entry which is preliminary data.</text>
</comment>
<dbReference type="Pfam" id="PF25917">
    <property type="entry name" value="BSH_RND"/>
    <property type="match status" value="1"/>
</dbReference>
<evidence type="ECO:0000256" key="2">
    <source>
        <dbReference type="ARBA" id="ARBA00009477"/>
    </source>
</evidence>
<protein>
    <submittedName>
        <fullName evidence="8">Efflux RND transporter periplasmic adaptor subunit</fullName>
    </submittedName>
</protein>
<evidence type="ECO:0000313" key="8">
    <source>
        <dbReference type="EMBL" id="MEN2789592.1"/>
    </source>
</evidence>
<dbReference type="Gene3D" id="2.40.30.170">
    <property type="match status" value="1"/>
</dbReference>
<dbReference type="PANTHER" id="PTHR30158:SF3">
    <property type="entry name" value="MULTIDRUG EFFLUX PUMP SUBUNIT ACRA-RELATED"/>
    <property type="match status" value="1"/>
</dbReference>
<dbReference type="Proteomes" id="UP001419910">
    <property type="component" value="Unassembled WGS sequence"/>
</dbReference>
<evidence type="ECO:0000256" key="3">
    <source>
        <dbReference type="SAM" id="MobiDB-lite"/>
    </source>
</evidence>
<feature type="domain" description="Multidrug resistance protein MdtA-like C-terminal permuted SH3" evidence="7">
    <location>
        <begin position="311"/>
        <end position="371"/>
    </location>
</feature>
<dbReference type="PROSITE" id="PS51257">
    <property type="entry name" value="PROKAR_LIPOPROTEIN"/>
    <property type="match status" value="1"/>
</dbReference>
<dbReference type="Gene3D" id="2.40.50.100">
    <property type="match status" value="1"/>
</dbReference>
<sequence>MTVYLLKPARSPAAIPGSIALLAVLALLAGCGTQKNGGKRGASGPPQVGYVIVQPTSVPITTELAGRTTAFQSSEVRPQVSGIIRHRFFTEGSLVRKGQPLYQIDPSLYRAATNQAEANLASAAANAEATRIKAERYKPLADIQAVAKQDYTDAAAQARQAAAAVAQNRAALETAKINLRYTTVPAPITGRIGRSLFTEGALVTASQTDPLTTIQRLDPIYVDVQQSSADLLKLRRALASGGTAPATAAVSLKLEDGSDYGYTGTVEFAEVVVDQSTGTVTLRARFPNPQGLLMPGMFVRATFAQSIDNSAFLVPQSAVSRDPQGNATVLLVGPGDKAVQREITATRTLGANWVVTAGLHPGDKVITQGTGKAKPNQAIKPVPASAPQDIKGKTGRSSDQTKG</sequence>
<feature type="region of interest" description="Disordered" evidence="3">
    <location>
        <begin position="365"/>
        <end position="403"/>
    </location>
</feature>
<dbReference type="Gene3D" id="2.40.420.20">
    <property type="match status" value="1"/>
</dbReference>
<feature type="domain" description="Multidrug resistance protein MdtA-like beta-barrel" evidence="6">
    <location>
        <begin position="219"/>
        <end position="302"/>
    </location>
</feature>
<evidence type="ECO:0000259" key="5">
    <source>
        <dbReference type="Pfam" id="PF25917"/>
    </source>
</evidence>
<dbReference type="Pfam" id="PF25944">
    <property type="entry name" value="Beta-barrel_RND"/>
    <property type="match status" value="1"/>
</dbReference>
<dbReference type="InterPro" id="IPR058624">
    <property type="entry name" value="MdtA-like_HH"/>
</dbReference>
<evidence type="ECO:0000259" key="4">
    <source>
        <dbReference type="Pfam" id="PF25876"/>
    </source>
</evidence>
<dbReference type="InterPro" id="IPR006143">
    <property type="entry name" value="RND_pump_MFP"/>
</dbReference>
<dbReference type="Pfam" id="PF25967">
    <property type="entry name" value="RND-MFP_C"/>
    <property type="match status" value="1"/>
</dbReference>
<dbReference type="NCBIfam" id="TIGR01730">
    <property type="entry name" value="RND_mfp"/>
    <property type="match status" value="1"/>
</dbReference>
<gene>
    <name evidence="8" type="ORF">ABC974_08145</name>
</gene>
<feature type="domain" description="Multidrug resistance protein MdtA-like barrel-sandwich hybrid" evidence="5">
    <location>
        <begin position="74"/>
        <end position="215"/>
    </location>
</feature>
<comment type="similarity">
    <text evidence="2">Belongs to the membrane fusion protein (MFP) (TC 8.A.1) family.</text>
</comment>
<dbReference type="PANTHER" id="PTHR30158">
    <property type="entry name" value="ACRA/E-RELATED COMPONENT OF DRUG EFFLUX TRANSPORTER"/>
    <property type="match status" value="1"/>
</dbReference>
<dbReference type="InterPro" id="IPR058627">
    <property type="entry name" value="MdtA-like_C"/>
</dbReference>
<dbReference type="Pfam" id="PF25876">
    <property type="entry name" value="HH_MFP_RND"/>
    <property type="match status" value="1"/>
</dbReference>
<evidence type="ECO:0000259" key="7">
    <source>
        <dbReference type="Pfam" id="PF25967"/>
    </source>
</evidence>
<dbReference type="SUPFAM" id="SSF111369">
    <property type="entry name" value="HlyD-like secretion proteins"/>
    <property type="match status" value="1"/>
</dbReference>
<reference evidence="8 9" key="1">
    <citation type="submission" date="2024-05" db="EMBL/GenBank/DDBJ databases">
        <authorList>
            <person name="Liu Q."/>
            <person name="Xin Y.-H."/>
        </authorList>
    </citation>
    <scope>NUCLEOTIDE SEQUENCE [LARGE SCALE GENOMIC DNA]</scope>
    <source>
        <strain evidence="8 9">CGMCC 1.10181</strain>
    </source>
</reference>
<dbReference type="InterPro" id="IPR058625">
    <property type="entry name" value="MdtA-like_BSH"/>
</dbReference>
<keyword evidence="9" id="KW-1185">Reference proteome</keyword>
<dbReference type="EMBL" id="JBDIME010000005">
    <property type="protein sequence ID" value="MEN2789592.1"/>
    <property type="molecule type" value="Genomic_DNA"/>
</dbReference>
<evidence type="ECO:0000256" key="1">
    <source>
        <dbReference type="ARBA" id="ARBA00004196"/>
    </source>
</evidence>
<organism evidence="8 9">
    <name type="scientific">Sphingomonas oligophenolica</name>
    <dbReference type="NCBI Taxonomy" id="301154"/>
    <lineage>
        <taxon>Bacteria</taxon>
        <taxon>Pseudomonadati</taxon>
        <taxon>Pseudomonadota</taxon>
        <taxon>Alphaproteobacteria</taxon>
        <taxon>Sphingomonadales</taxon>
        <taxon>Sphingomonadaceae</taxon>
        <taxon>Sphingomonas</taxon>
    </lineage>
</organism>
<dbReference type="Gene3D" id="1.10.287.470">
    <property type="entry name" value="Helix hairpin bin"/>
    <property type="match status" value="1"/>
</dbReference>
<accession>A0ABU9Y1B1</accession>
<proteinExistence type="inferred from homology"/>
<dbReference type="RefSeq" id="WP_343889634.1">
    <property type="nucleotide sequence ID" value="NZ_BAAAEH010000022.1"/>
</dbReference>
<evidence type="ECO:0000259" key="6">
    <source>
        <dbReference type="Pfam" id="PF25944"/>
    </source>
</evidence>